<comment type="caution">
    <text evidence="2">The sequence shown here is derived from an EMBL/GenBank/DDBJ whole genome shotgun (WGS) entry which is preliminary data.</text>
</comment>
<feature type="transmembrane region" description="Helical" evidence="1">
    <location>
        <begin position="167"/>
        <end position="185"/>
    </location>
</feature>
<feature type="transmembrane region" description="Helical" evidence="1">
    <location>
        <begin position="521"/>
        <end position="542"/>
    </location>
</feature>
<feature type="transmembrane region" description="Helical" evidence="1">
    <location>
        <begin position="285"/>
        <end position="310"/>
    </location>
</feature>
<evidence type="ECO:0000313" key="2">
    <source>
        <dbReference type="EMBL" id="MRX78333.1"/>
    </source>
</evidence>
<feature type="transmembrane region" description="Helical" evidence="1">
    <location>
        <begin position="205"/>
        <end position="225"/>
    </location>
</feature>
<feature type="transmembrane region" description="Helical" evidence="1">
    <location>
        <begin position="255"/>
        <end position="278"/>
    </location>
</feature>
<feature type="transmembrane region" description="Helical" evidence="1">
    <location>
        <begin position="452"/>
        <end position="470"/>
    </location>
</feature>
<dbReference type="EMBL" id="WKKH01000048">
    <property type="protein sequence ID" value="MRX78333.1"/>
    <property type="molecule type" value="Genomic_DNA"/>
</dbReference>
<feature type="transmembrane region" description="Helical" evidence="1">
    <location>
        <begin position="84"/>
        <end position="103"/>
    </location>
</feature>
<evidence type="ECO:0000313" key="3">
    <source>
        <dbReference type="Proteomes" id="UP000487757"/>
    </source>
</evidence>
<reference evidence="2 3" key="1">
    <citation type="submission" date="2019-11" db="EMBL/GenBank/DDBJ databases">
        <title>Pedobacter petrophilus genome.</title>
        <authorList>
            <person name="Feldbauer M.J."/>
            <person name="Newman J.D."/>
        </authorList>
    </citation>
    <scope>NUCLEOTIDE SEQUENCE [LARGE SCALE GENOMIC DNA]</scope>
    <source>
        <strain evidence="2 3">LMG 29686</strain>
    </source>
</reference>
<organism evidence="2 3">
    <name type="scientific">Pedobacter petrophilus</name>
    <dbReference type="NCBI Taxonomy" id="1908241"/>
    <lineage>
        <taxon>Bacteria</taxon>
        <taxon>Pseudomonadati</taxon>
        <taxon>Bacteroidota</taxon>
        <taxon>Sphingobacteriia</taxon>
        <taxon>Sphingobacteriales</taxon>
        <taxon>Sphingobacteriaceae</taxon>
        <taxon>Pedobacter</taxon>
    </lineage>
</organism>
<dbReference type="OrthoDB" id="8949626at2"/>
<keyword evidence="1" id="KW-1133">Transmembrane helix</keyword>
<feature type="transmembrane region" description="Helical" evidence="1">
    <location>
        <begin position="35"/>
        <end position="53"/>
    </location>
</feature>
<dbReference type="RefSeq" id="WP_154282739.1">
    <property type="nucleotide sequence ID" value="NZ_JBHUJQ010000001.1"/>
</dbReference>
<evidence type="ECO:0008006" key="4">
    <source>
        <dbReference type="Google" id="ProtNLM"/>
    </source>
</evidence>
<proteinExistence type="predicted"/>
<accession>A0A7K0G3E1</accession>
<sequence length="546" mass="61903">MNISAYQKDKSFQSRKTMPLVKVMVGSAFLGQVKFYSRLILFIALCFQCYFFWTTDNIIVLANIAIVWLIVTEFIITDDMVKKYPLSLFIVIGFASTQFYFPLLFTSMEFKPVVYNLEKPQDVFFHASLVLIVLFIAHYIYRLLPVQRDRESSILKRLGFFQTPKNLQLWIMGLIGFLANIYVLVFNQALATEISGDASGKAIQALFPFAYAPYFIPFKSLFGGVGKVKKPTIYLLVGFTIMLFIVSIARNSRGVFMIGFSSIGFAYFLGLLIGIFSVPKINYKIVILAIFGIWFVNGPLGNLGTAMLLVRSERSDLSKKELIEKTWIAMKDDRAIALRRLEDRQLESDWDERYLDNAFASRFATIKYSDASLVQAEKVGVNNPLMRSYTINYVWGALPDPILRVVKPGIDKESLYAQSFGDYIYNLAGAGNSTFGGYRLGNMSGTGMAAFGYWYLVILGLVMIPVFLLFDKFVIKGTRKYRLKGKVEQNIVFSVCGLLALTSIFQYLPTESVAGPFTFLIRGYVQSLFLYFILFKFSGLFIKSGK</sequence>
<evidence type="ECO:0000256" key="1">
    <source>
        <dbReference type="SAM" id="Phobius"/>
    </source>
</evidence>
<keyword evidence="1" id="KW-0812">Transmembrane</keyword>
<protein>
    <recommendedName>
        <fullName evidence="4">O-antigen polysaccharide polymerase Wzy</fullName>
    </recommendedName>
</protein>
<feature type="transmembrane region" description="Helical" evidence="1">
    <location>
        <begin position="491"/>
        <end position="509"/>
    </location>
</feature>
<feature type="transmembrane region" description="Helical" evidence="1">
    <location>
        <begin position="232"/>
        <end position="249"/>
    </location>
</feature>
<gene>
    <name evidence="2" type="ORF">GJU39_19810</name>
</gene>
<dbReference type="AlphaFoldDB" id="A0A7K0G3E1"/>
<name>A0A7K0G3E1_9SPHI</name>
<feature type="transmembrane region" description="Helical" evidence="1">
    <location>
        <begin position="123"/>
        <end position="146"/>
    </location>
</feature>
<dbReference type="Proteomes" id="UP000487757">
    <property type="component" value="Unassembled WGS sequence"/>
</dbReference>
<keyword evidence="3" id="KW-1185">Reference proteome</keyword>
<keyword evidence="1" id="KW-0472">Membrane</keyword>
<feature type="transmembrane region" description="Helical" evidence="1">
    <location>
        <begin position="59"/>
        <end position="77"/>
    </location>
</feature>